<reference evidence="2" key="1">
    <citation type="submission" date="2018-02" db="EMBL/GenBank/DDBJ databases">
        <title>Rhizophora mucronata_Transcriptome.</title>
        <authorList>
            <person name="Meera S.P."/>
            <person name="Sreeshan A."/>
            <person name="Augustine A."/>
        </authorList>
    </citation>
    <scope>NUCLEOTIDE SEQUENCE</scope>
    <source>
        <tissue evidence="2">Leaf</tissue>
    </source>
</reference>
<organism evidence="2">
    <name type="scientific">Rhizophora mucronata</name>
    <name type="common">Asiatic mangrove</name>
    <dbReference type="NCBI Taxonomy" id="61149"/>
    <lineage>
        <taxon>Eukaryota</taxon>
        <taxon>Viridiplantae</taxon>
        <taxon>Streptophyta</taxon>
        <taxon>Embryophyta</taxon>
        <taxon>Tracheophyta</taxon>
        <taxon>Spermatophyta</taxon>
        <taxon>Magnoliopsida</taxon>
        <taxon>eudicotyledons</taxon>
        <taxon>Gunneridae</taxon>
        <taxon>Pentapetalae</taxon>
        <taxon>rosids</taxon>
        <taxon>fabids</taxon>
        <taxon>Malpighiales</taxon>
        <taxon>Rhizophoraceae</taxon>
        <taxon>Rhizophora</taxon>
    </lineage>
</organism>
<evidence type="ECO:0000256" key="1">
    <source>
        <dbReference type="SAM" id="MobiDB-lite"/>
    </source>
</evidence>
<feature type="compositionally biased region" description="Basic residues" evidence="1">
    <location>
        <begin position="43"/>
        <end position="59"/>
    </location>
</feature>
<dbReference type="EMBL" id="GGEC01076672">
    <property type="protein sequence ID" value="MBX57156.1"/>
    <property type="molecule type" value="Transcribed_RNA"/>
</dbReference>
<name>A0A2P2PQY9_RHIMU</name>
<protein>
    <submittedName>
        <fullName evidence="2">Uncharacterized protein</fullName>
    </submittedName>
</protein>
<accession>A0A2P2PQY9</accession>
<proteinExistence type="predicted"/>
<dbReference type="AlphaFoldDB" id="A0A2P2PQY9"/>
<sequence length="59" mass="6861">MQMQHHAMGWKGGRGWHGKLSSEAQHSVFLWGSVQLKPIFSNKTKKNRNRKVTTKKKDQ</sequence>
<feature type="region of interest" description="Disordered" evidence="1">
    <location>
        <begin position="40"/>
        <end position="59"/>
    </location>
</feature>
<evidence type="ECO:0000313" key="2">
    <source>
        <dbReference type="EMBL" id="MBX57156.1"/>
    </source>
</evidence>